<dbReference type="Gene3D" id="3.40.50.1820">
    <property type="entry name" value="alpha/beta hydrolase"/>
    <property type="match status" value="1"/>
</dbReference>
<evidence type="ECO:0000259" key="4">
    <source>
        <dbReference type="Pfam" id="PF00326"/>
    </source>
</evidence>
<evidence type="ECO:0000256" key="2">
    <source>
        <dbReference type="ARBA" id="ARBA00045448"/>
    </source>
</evidence>
<dbReference type="Pfam" id="PF00326">
    <property type="entry name" value="Peptidase_S9"/>
    <property type="match status" value="1"/>
</dbReference>
<keyword evidence="3" id="KW-0720">Serine protease</keyword>
<accession>A0A438EUA0</accession>
<dbReference type="GO" id="GO:0006508">
    <property type="term" value="P:proteolysis"/>
    <property type="evidence" value="ECO:0007669"/>
    <property type="project" value="UniProtKB-KW"/>
</dbReference>
<keyword evidence="3 5" id="KW-0645">Protease</keyword>
<dbReference type="InterPro" id="IPR002470">
    <property type="entry name" value="Peptidase_S9A"/>
</dbReference>
<feature type="domain" description="Peptidase S9 prolyl oligopeptidase catalytic" evidence="4">
    <location>
        <begin position="8"/>
        <end position="49"/>
    </location>
</feature>
<dbReference type="EC" id="3.4.21.-" evidence="3"/>
<comment type="similarity">
    <text evidence="1 3">Belongs to the peptidase S9A family.</text>
</comment>
<proteinExistence type="inferred from homology"/>
<sequence>MYGCVLGEWGDPRKEEFYFYMKSYSPVDNIKAQNYPKILVTAGLNGSSVSIEA</sequence>
<dbReference type="InterPro" id="IPR051543">
    <property type="entry name" value="Serine_Peptidase_S9A"/>
</dbReference>
<dbReference type="PANTHER" id="PTHR11757">
    <property type="entry name" value="PROTEASE FAMILY S9A OLIGOPEPTIDASE"/>
    <property type="match status" value="1"/>
</dbReference>
<evidence type="ECO:0000256" key="3">
    <source>
        <dbReference type="RuleBase" id="RU368024"/>
    </source>
</evidence>
<dbReference type="PRINTS" id="PR00862">
    <property type="entry name" value="PROLIGOPTASE"/>
</dbReference>
<keyword evidence="3" id="KW-0378">Hydrolase</keyword>
<dbReference type="GO" id="GO:0004252">
    <property type="term" value="F:serine-type endopeptidase activity"/>
    <property type="evidence" value="ECO:0007669"/>
    <property type="project" value="UniProtKB-UniRule"/>
</dbReference>
<dbReference type="PANTHER" id="PTHR11757:SF19">
    <property type="entry name" value="PROLYL ENDOPEPTIDASE-LIKE"/>
    <property type="match status" value="1"/>
</dbReference>
<gene>
    <name evidence="5" type="primary">ptrB_2</name>
    <name evidence="5" type="ORF">CK203_075456</name>
</gene>
<dbReference type="InterPro" id="IPR029058">
    <property type="entry name" value="AB_hydrolase_fold"/>
</dbReference>
<protein>
    <recommendedName>
        <fullName evidence="3">Prolyl endopeptidase</fullName>
        <ecNumber evidence="3">3.4.21.-</ecNumber>
    </recommendedName>
</protein>
<dbReference type="AlphaFoldDB" id="A0A438EUA0"/>
<organism evidence="5 6">
    <name type="scientific">Vitis vinifera</name>
    <name type="common">Grape</name>
    <dbReference type="NCBI Taxonomy" id="29760"/>
    <lineage>
        <taxon>Eukaryota</taxon>
        <taxon>Viridiplantae</taxon>
        <taxon>Streptophyta</taxon>
        <taxon>Embryophyta</taxon>
        <taxon>Tracheophyta</taxon>
        <taxon>Spermatophyta</taxon>
        <taxon>Magnoliopsida</taxon>
        <taxon>eudicotyledons</taxon>
        <taxon>Gunneridae</taxon>
        <taxon>Pentapetalae</taxon>
        <taxon>rosids</taxon>
        <taxon>Vitales</taxon>
        <taxon>Vitaceae</taxon>
        <taxon>Viteae</taxon>
        <taxon>Vitis</taxon>
    </lineage>
</organism>
<comment type="caution">
    <text evidence="5">The sequence shown here is derived from an EMBL/GenBank/DDBJ whole genome shotgun (WGS) entry which is preliminary data.</text>
</comment>
<reference evidence="5 6" key="1">
    <citation type="journal article" date="2018" name="PLoS Genet.">
        <title>Population sequencing reveals clonal diversity and ancestral inbreeding in the grapevine cultivar Chardonnay.</title>
        <authorList>
            <person name="Roach M.J."/>
            <person name="Johnson D.L."/>
            <person name="Bohlmann J."/>
            <person name="van Vuuren H.J."/>
            <person name="Jones S.J."/>
            <person name="Pretorius I.S."/>
            <person name="Schmidt S.A."/>
            <person name="Borneman A.R."/>
        </authorList>
    </citation>
    <scope>NUCLEOTIDE SEQUENCE [LARGE SCALE GENOMIC DNA]</scope>
    <source>
        <strain evidence="6">cv. Chardonnay</strain>
        <tissue evidence="5">Leaf</tissue>
    </source>
</reference>
<evidence type="ECO:0000313" key="5">
    <source>
        <dbReference type="EMBL" id="RVW51275.1"/>
    </source>
</evidence>
<dbReference type="InterPro" id="IPR001375">
    <property type="entry name" value="Peptidase_S9_cat"/>
</dbReference>
<evidence type="ECO:0000256" key="1">
    <source>
        <dbReference type="ARBA" id="ARBA00005228"/>
    </source>
</evidence>
<dbReference type="EMBL" id="QGNW01001184">
    <property type="protein sequence ID" value="RVW51275.1"/>
    <property type="molecule type" value="Genomic_DNA"/>
</dbReference>
<evidence type="ECO:0000313" key="6">
    <source>
        <dbReference type="Proteomes" id="UP000288805"/>
    </source>
</evidence>
<dbReference type="Proteomes" id="UP000288805">
    <property type="component" value="Unassembled WGS sequence"/>
</dbReference>
<comment type="function">
    <text evidence="2">Serine peptidase whose precise substrate specificity remains unclear. Does not cleave peptides after a arginine or lysine residue. Regulates trans-Golgi network morphology and sorting by regulating the membrane binding of the AP-1 complex. May play a role in the regulation of synaptic vesicle exocytosis.</text>
</comment>
<name>A0A438EUA0_VITVI</name>